<dbReference type="SUPFAM" id="SSF47473">
    <property type="entry name" value="EF-hand"/>
    <property type="match status" value="1"/>
</dbReference>
<sequence>RDSDYNHIVRRTLPFPFSQGICQSKMLDFVKKVSPVFDPDPIIDHCFKQFKQKDFRLPESRRRIIILPQRQEQVPVDPTRKPQAAPQPIPSFKALENGDLQEQPEDIRTWLNRRLKLRAELESMGDLKRWLDNKPCISPSEAKVLHTTQEEPESQTDLSVHALRATRVSSPRRIFATSHRSIPRLRLPKPSALSDLYSYLHGHKVKILELFQKTDQNGNQSISREEFIMTLKTIGVPLNNQEVEDVVIYLSSLGKHNAITLEILAHTYKQWSLAQQKSTLYPGRECYDLDKQKSSLDKQKDSTSHAPGMDLLMVPQVDVETEARPMTWEDMEEVGKRYRERKRQHKLTMPSIHYTECCRLVRCGKEQLDEHCLPSTIPGDTQELVNMARKHAFLVYLQCWKLCESHGLPLTEDILMRALLYPGDKIIFQKNQVRPIRQPGGFYSDWKITPKPAQTRGQGLKKSGTRRNTFRKIKKMRFKDFERFTRSLKKRHGTFQRTHPNSFWPGHLLDKLRLYLPTVAKDNSLALFSCVQHERQVYPAIYHPNRWWPLRDTSYMTRAHYDSTKVYHIS</sequence>
<dbReference type="PANTHER" id="PTHR47225">
    <property type="entry name" value="EF-HAND CALCIUM-BINDING DOMAIN-CONTAINING PROTEIN 12"/>
    <property type="match status" value="1"/>
</dbReference>
<keyword evidence="2" id="KW-0106">Calcium</keyword>
<dbReference type="Proteomes" id="UP000694564">
    <property type="component" value="Chromosome 19"/>
</dbReference>
<evidence type="ECO:0000256" key="1">
    <source>
        <dbReference type="ARBA" id="ARBA00022723"/>
    </source>
</evidence>
<dbReference type="SMART" id="SM00054">
    <property type="entry name" value="EFh"/>
    <property type="match status" value="1"/>
</dbReference>
<dbReference type="PROSITE" id="PS00018">
    <property type="entry name" value="EF_HAND_1"/>
    <property type="match status" value="1"/>
</dbReference>
<proteinExistence type="predicted"/>
<dbReference type="InterPro" id="IPR002048">
    <property type="entry name" value="EF_hand_dom"/>
</dbReference>
<dbReference type="InterPro" id="IPR042847">
    <property type="entry name" value="EFC12"/>
</dbReference>
<dbReference type="GO" id="GO:0005509">
    <property type="term" value="F:calcium ion binding"/>
    <property type="evidence" value="ECO:0007669"/>
    <property type="project" value="InterPro"/>
</dbReference>
<keyword evidence="1" id="KW-0479">Metal-binding</keyword>
<dbReference type="Gene3D" id="1.10.238.10">
    <property type="entry name" value="EF-hand"/>
    <property type="match status" value="1"/>
</dbReference>
<gene>
    <name evidence="4" type="primary">EFCAB12</name>
</gene>
<evidence type="ECO:0000259" key="3">
    <source>
        <dbReference type="PROSITE" id="PS50222"/>
    </source>
</evidence>
<dbReference type="PROSITE" id="PS50222">
    <property type="entry name" value="EF_HAND_2"/>
    <property type="match status" value="1"/>
</dbReference>
<dbReference type="InterPro" id="IPR011992">
    <property type="entry name" value="EF-hand-dom_pair"/>
</dbReference>
<protein>
    <submittedName>
        <fullName evidence="4">EF-hand calcium binding domain 12</fullName>
    </submittedName>
</protein>
<evidence type="ECO:0000313" key="5">
    <source>
        <dbReference type="Proteomes" id="UP000694564"/>
    </source>
</evidence>
<dbReference type="PANTHER" id="PTHR47225:SF1">
    <property type="entry name" value="EF-HAND CALCIUM-BINDING DOMAIN-CONTAINING PROTEIN 12"/>
    <property type="match status" value="1"/>
</dbReference>
<name>A0A8D2DI88_SCIVU</name>
<organism evidence="4 5">
    <name type="scientific">Sciurus vulgaris</name>
    <name type="common">Eurasian red squirrel</name>
    <dbReference type="NCBI Taxonomy" id="55149"/>
    <lineage>
        <taxon>Eukaryota</taxon>
        <taxon>Metazoa</taxon>
        <taxon>Chordata</taxon>
        <taxon>Craniata</taxon>
        <taxon>Vertebrata</taxon>
        <taxon>Euteleostomi</taxon>
        <taxon>Mammalia</taxon>
        <taxon>Eutheria</taxon>
        <taxon>Euarchontoglires</taxon>
        <taxon>Glires</taxon>
        <taxon>Rodentia</taxon>
        <taxon>Sciuromorpha</taxon>
        <taxon>Sciuridae</taxon>
        <taxon>Sciurinae</taxon>
        <taxon>Sciurini</taxon>
        <taxon>Sciurus</taxon>
    </lineage>
</organism>
<dbReference type="Ensembl" id="ENSSVLT00005027313.1">
    <property type="protein sequence ID" value="ENSSVLP00005024568.1"/>
    <property type="gene ID" value="ENSSVLG00005019404.1"/>
</dbReference>
<reference evidence="4" key="2">
    <citation type="submission" date="2025-09" db="UniProtKB">
        <authorList>
            <consortium name="Ensembl"/>
        </authorList>
    </citation>
    <scope>IDENTIFICATION</scope>
</reference>
<feature type="domain" description="EF-hand" evidence="3">
    <location>
        <begin position="202"/>
        <end position="237"/>
    </location>
</feature>
<dbReference type="OrthoDB" id="10005811at2759"/>
<dbReference type="AlphaFoldDB" id="A0A8D2DI88"/>
<evidence type="ECO:0000256" key="2">
    <source>
        <dbReference type="ARBA" id="ARBA00022837"/>
    </source>
</evidence>
<keyword evidence="5" id="KW-1185">Reference proteome</keyword>
<accession>A0A8D2DI88</accession>
<reference evidence="4" key="1">
    <citation type="submission" date="2025-08" db="UniProtKB">
        <authorList>
            <consortium name="Ensembl"/>
        </authorList>
    </citation>
    <scope>IDENTIFICATION</scope>
</reference>
<evidence type="ECO:0000313" key="4">
    <source>
        <dbReference type="Ensembl" id="ENSSVLP00005024568.1"/>
    </source>
</evidence>
<dbReference type="InterPro" id="IPR018247">
    <property type="entry name" value="EF_Hand_1_Ca_BS"/>
</dbReference>
<dbReference type="GeneTree" id="ENSGT00390000014874"/>